<dbReference type="EMBL" id="VIGC01000005">
    <property type="protein sequence ID" value="TQE96966.1"/>
    <property type="molecule type" value="Genomic_DNA"/>
</dbReference>
<proteinExistence type="predicted"/>
<feature type="compositionally biased region" description="Acidic residues" evidence="1">
    <location>
        <begin position="346"/>
        <end position="366"/>
    </location>
</feature>
<dbReference type="Proteomes" id="UP000317371">
    <property type="component" value="Unassembled WGS sequence"/>
</dbReference>
<reference evidence="2 3" key="1">
    <citation type="submission" date="2019-06" db="EMBL/GenBank/DDBJ databases">
        <title>Genome sequence of Litorilinea aerophila BAA-2444.</title>
        <authorList>
            <person name="Maclea K.S."/>
            <person name="Maurais E.G."/>
            <person name="Iannazzi L.C."/>
        </authorList>
    </citation>
    <scope>NUCLEOTIDE SEQUENCE [LARGE SCALE GENOMIC DNA]</scope>
    <source>
        <strain evidence="2 3">ATCC BAA-2444</strain>
    </source>
</reference>
<dbReference type="AlphaFoldDB" id="A0A540VJR7"/>
<feature type="region of interest" description="Disordered" evidence="1">
    <location>
        <begin position="328"/>
        <end position="366"/>
    </location>
</feature>
<evidence type="ECO:0000256" key="1">
    <source>
        <dbReference type="SAM" id="MobiDB-lite"/>
    </source>
</evidence>
<dbReference type="OrthoDB" id="1100724at2"/>
<dbReference type="RefSeq" id="WP_141608951.1">
    <property type="nucleotide sequence ID" value="NZ_VIGC02000005.1"/>
</dbReference>
<dbReference type="InterPro" id="IPR036086">
    <property type="entry name" value="ParB/Sulfiredoxin_sf"/>
</dbReference>
<sequence>MTSEALNQIEARERYRRSVTRAQVADLLGLITGQDTDLINYHEIANRLKARQQIEKGTEMVPLDRIVGSVGRYRDFTRTFLPRSGVNEERWTRVDAAMHSLEGLPPVELFKIGEVYFVKDGNHRVSVARANGMTHIEAYVTEVATDIPLTLDDFERDRWLIKVEEAEFLEKTKINELVPDHGISLTEPGRYEQLIHHIQVHQYLRNLDLDREGKEERLSWEDAVVSWYRNVYQPVVEAIRKYNLLEHFPERTEADLYLWIAHHRERLAAHYGLAPLSPEAAVSTFAELHSERPLERTVKGLRLGLLRVLGQDDIPPGMSEEEFLEARARHDAGEISLAEAAQRQEEGEDTEAEDPEAESEPSQEPA</sequence>
<comment type="caution">
    <text evidence="2">The sequence shown here is derived from an EMBL/GenBank/DDBJ whole genome shotgun (WGS) entry which is preliminary data.</text>
</comment>
<dbReference type="SUPFAM" id="SSF110849">
    <property type="entry name" value="ParB/Sulfiredoxin"/>
    <property type="match status" value="1"/>
</dbReference>
<gene>
    <name evidence="2" type="ORF">FKZ61_04825</name>
</gene>
<accession>A0A540VJR7</accession>
<dbReference type="InParanoid" id="A0A540VJR7"/>
<evidence type="ECO:0000313" key="3">
    <source>
        <dbReference type="Proteomes" id="UP000317371"/>
    </source>
</evidence>
<protein>
    <recommendedName>
        <fullName evidence="4">Transcriptional regulator</fullName>
    </recommendedName>
</protein>
<name>A0A540VJR7_9CHLR</name>
<organism evidence="2 3">
    <name type="scientific">Litorilinea aerophila</name>
    <dbReference type="NCBI Taxonomy" id="1204385"/>
    <lineage>
        <taxon>Bacteria</taxon>
        <taxon>Bacillati</taxon>
        <taxon>Chloroflexota</taxon>
        <taxon>Caldilineae</taxon>
        <taxon>Caldilineales</taxon>
        <taxon>Caldilineaceae</taxon>
        <taxon>Litorilinea</taxon>
    </lineage>
</organism>
<evidence type="ECO:0008006" key="4">
    <source>
        <dbReference type="Google" id="ProtNLM"/>
    </source>
</evidence>
<keyword evidence="3" id="KW-1185">Reference proteome</keyword>
<evidence type="ECO:0000313" key="2">
    <source>
        <dbReference type="EMBL" id="TQE96966.1"/>
    </source>
</evidence>